<name>A0A2R8ANG2_9RHOB</name>
<dbReference type="SUPFAM" id="SSF53335">
    <property type="entry name" value="S-adenosyl-L-methionine-dependent methyltransferases"/>
    <property type="match status" value="1"/>
</dbReference>
<dbReference type="AlphaFoldDB" id="A0A2R8ANG2"/>
<evidence type="ECO:0000256" key="5">
    <source>
        <dbReference type="PIRNR" id="PIRNR000410"/>
    </source>
</evidence>
<feature type="binding site" evidence="6">
    <location>
        <position position="81"/>
    </location>
    <ligand>
        <name>S-adenosyl-L-methionine</name>
        <dbReference type="ChEBI" id="CHEBI:59789"/>
    </ligand>
</feature>
<dbReference type="Gene3D" id="1.10.155.10">
    <property type="entry name" value="Chemotaxis receptor methyltransferase CheR, N-terminal domain"/>
    <property type="match status" value="1"/>
</dbReference>
<gene>
    <name evidence="8" type="primary">cheR_1</name>
    <name evidence="8" type="ORF">PRI8871_00174</name>
</gene>
<proteinExistence type="predicted"/>
<dbReference type="InterPro" id="IPR029063">
    <property type="entry name" value="SAM-dependent_MTases_sf"/>
</dbReference>
<dbReference type="PIRSF" id="PIRSF000410">
    <property type="entry name" value="CheR"/>
    <property type="match status" value="1"/>
</dbReference>
<dbReference type="Pfam" id="PF03705">
    <property type="entry name" value="CheR_N"/>
    <property type="match status" value="1"/>
</dbReference>
<dbReference type="EMBL" id="OMOJ01000001">
    <property type="protein sequence ID" value="SPF77591.1"/>
    <property type="molecule type" value="Genomic_DNA"/>
</dbReference>
<dbReference type="PRINTS" id="PR00996">
    <property type="entry name" value="CHERMTFRASE"/>
</dbReference>
<evidence type="ECO:0000256" key="6">
    <source>
        <dbReference type="PIRSR" id="PIRSR000410-1"/>
    </source>
</evidence>
<dbReference type="Proteomes" id="UP000244904">
    <property type="component" value="Unassembled WGS sequence"/>
</dbReference>
<evidence type="ECO:0000313" key="9">
    <source>
        <dbReference type="Proteomes" id="UP000244904"/>
    </source>
</evidence>
<evidence type="ECO:0000256" key="4">
    <source>
        <dbReference type="ARBA" id="ARBA00022691"/>
    </source>
</evidence>
<evidence type="ECO:0000256" key="2">
    <source>
        <dbReference type="ARBA" id="ARBA00022603"/>
    </source>
</evidence>
<dbReference type="SMART" id="SM00138">
    <property type="entry name" value="MeTrc"/>
    <property type="match status" value="1"/>
</dbReference>
<feature type="binding site" evidence="6">
    <location>
        <position position="119"/>
    </location>
    <ligand>
        <name>S-adenosyl-L-methionine</name>
        <dbReference type="ChEBI" id="CHEBI:59789"/>
    </ligand>
</feature>
<dbReference type="Gene3D" id="3.40.50.150">
    <property type="entry name" value="Vaccinia Virus protein VP39"/>
    <property type="match status" value="1"/>
</dbReference>
<feature type="binding site" evidence="6">
    <location>
        <position position="145"/>
    </location>
    <ligand>
        <name>S-adenosyl-L-methionine</name>
        <dbReference type="ChEBI" id="CHEBI:59789"/>
    </ligand>
</feature>
<dbReference type="Pfam" id="PF01739">
    <property type="entry name" value="CheR"/>
    <property type="match status" value="1"/>
</dbReference>
<dbReference type="InterPro" id="IPR000780">
    <property type="entry name" value="CheR_MeTrfase"/>
</dbReference>
<dbReference type="PANTHER" id="PTHR24422:SF26">
    <property type="entry name" value="CHEMOTAXIS PROTEIN METHYLTRANSFERASE"/>
    <property type="match status" value="1"/>
</dbReference>
<evidence type="ECO:0000256" key="1">
    <source>
        <dbReference type="ARBA" id="ARBA00001541"/>
    </source>
</evidence>
<evidence type="ECO:0000256" key="3">
    <source>
        <dbReference type="ARBA" id="ARBA00022679"/>
    </source>
</evidence>
<accession>A0A2R8ANG2</accession>
<evidence type="ECO:0000259" key="7">
    <source>
        <dbReference type="PROSITE" id="PS50123"/>
    </source>
</evidence>
<dbReference type="InterPro" id="IPR050903">
    <property type="entry name" value="Bact_Chemotaxis_MeTrfase"/>
</dbReference>
<keyword evidence="3 5" id="KW-0808">Transferase</keyword>
<evidence type="ECO:0000313" key="8">
    <source>
        <dbReference type="EMBL" id="SPF77591.1"/>
    </source>
</evidence>
<dbReference type="RefSeq" id="WP_108884297.1">
    <property type="nucleotide sequence ID" value="NZ_OMOJ01000001.1"/>
</dbReference>
<dbReference type="InterPro" id="IPR036804">
    <property type="entry name" value="CheR_N_sf"/>
</dbReference>
<organism evidence="8 9">
    <name type="scientific">Pseudoprimorskyibacter insulae</name>
    <dbReference type="NCBI Taxonomy" id="1695997"/>
    <lineage>
        <taxon>Bacteria</taxon>
        <taxon>Pseudomonadati</taxon>
        <taxon>Pseudomonadota</taxon>
        <taxon>Alphaproteobacteria</taxon>
        <taxon>Rhodobacterales</taxon>
        <taxon>Paracoccaceae</taxon>
        <taxon>Pseudoprimorskyibacter</taxon>
    </lineage>
</organism>
<dbReference type="GO" id="GO:0008983">
    <property type="term" value="F:protein-glutamate O-methyltransferase activity"/>
    <property type="evidence" value="ECO:0007669"/>
    <property type="project" value="UniProtKB-EC"/>
</dbReference>
<dbReference type="GO" id="GO:0032259">
    <property type="term" value="P:methylation"/>
    <property type="evidence" value="ECO:0007669"/>
    <property type="project" value="UniProtKB-KW"/>
</dbReference>
<feature type="binding site" evidence="6">
    <location>
        <position position="85"/>
    </location>
    <ligand>
        <name>S-adenosyl-L-methionine</name>
        <dbReference type="ChEBI" id="CHEBI:59789"/>
    </ligand>
</feature>
<protein>
    <recommendedName>
        <fullName evidence="5">Chemotaxis protein methyltransferase</fullName>
        <ecNumber evidence="5">2.1.1.80</ecNumber>
    </recommendedName>
</protein>
<dbReference type="InterPro" id="IPR022642">
    <property type="entry name" value="CheR_C"/>
</dbReference>
<comment type="function">
    <text evidence="5">Methylation of the membrane-bound methyl-accepting chemotaxis proteins (MCP) to form gamma-glutamyl methyl ester residues in MCP.</text>
</comment>
<reference evidence="9" key="1">
    <citation type="submission" date="2018-03" db="EMBL/GenBank/DDBJ databases">
        <authorList>
            <person name="Rodrigo-Torres L."/>
            <person name="Arahal R. D."/>
            <person name="Lucena T."/>
        </authorList>
    </citation>
    <scope>NUCLEOTIDE SEQUENCE [LARGE SCALE GENOMIC DNA]</scope>
    <source>
        <strain evidence="9">CECT 8871</strain>
    </source>
</reference>
<sequence length="275" mass="30896">MTPDTIVIENPNLEKFRAMLAKTTGITLPQSKNHLVEGRLRKRVAALNLPDITAYLSHLFDEGGLDQELPGIVDLMSTNRTEFFREAPHFEFLAKQVLPHHDKDRLFKIWSAASSSGEEAYSIAMLLSEYSRRSPGFNFGVLGTDISKSILSKADAGEYQLEGVRSVPKGYRDRYFQLVNDTTIKVKNNLKSRVKFGQLNLIEGNFPVDRNIDAIFLRNVLIYFDVPTRAFVVSALTDHLRTGGYLFVGHSEAMAVDDPRLTARTSAVFQKVNEA</sequence>
<keyword evidence="2 5" id="KW-0489">Methyltransferase</keyword>
<comment type="catalytic activity">
    <reaction evidence="1 5">
        <text>L-glutamyl-[protein] + S-adenosyl-L-methionine = [protein]-L-glutamate 5-O-methyl ester + S-adenosyl-L-homocysteine</text>
        <dbReference type="Rhea" id="RHEA:24452"/>
        <dbReference type="Rhea" id="RHEA-COMP:10208"/>
        <dbReference type="Rhea" id="RHEA-COMP:10311"/>
        <dbReference type="ChEBI" id="CHEBI:29973"/>
        <dbReference type="ChEBI" id="CHEBI:57856"/>
        <dbReference type="ChEBI" id="CHEBI:59789"/>
        <dbReference type="ChEBI" id="CHEBI:82795"/>
        <dbReference type="EC" id="2.1.1.80"/>
    </reaction>
</comment>
<dbReference type="SUPFAM" id="SSF47757">
    <property type="entry name" value="Chemotaxis receptor methyltransferase CheR, N-terminal domain"/>
    <property type="match status" value="1"/>
</dbReference>
<feature type="binding site" evidence="6">
    <location>
        <begin position="218"/>
        <end position="219"/>
    </location>
    <ligand>
        <name>S-adenosyl-L-methionine</name>
        <dbReference type="ChEBI" id="CHEBI:59789"/>
    </ligand>
</feature>
<dbReference type="OrthoDB" id="9816309at2"/>
<dbReference type="EC" id="2.1.1.80" evidence="5"/>
<feature type="domain" description="CheR-type methyltransferase" evidence="7">
    <location>
        <begin position="1"/>
        <end position="275"/>
    </location>
</feature>
<keyword evidence="9" id="KW-1185">Reference proteome</keyword>
<dbReference type="PROSITE" id="PS50123">
    <property type="entry name" value="CHER"/>
    <property type="match status" value="1"/>
</dbReference>
<dbReference type="InterPro" id="IPR026024">
    <property type="entry name" value="Chemotaxis_MeTrfase_CheR"/>
</dbReference>
<feature type="binding site" evidence="6">
    <location>
        <begin position="200"/>
        <end position="201"/>
    </location>
    <ligand>
        <name>S-adenosyl-L-methionine</name>
        <dbReference type="ChEBI" id="CHEBI:59789"/>
    </ligand>
</feature>
<feature type="binding site" evidence="6">
    <location>
        <position position="79"/>
    </location>
    <ligand>
        <name>S-adenosyl-L-methionine</name>
        <dbReference type="ChEBI" id="CHEBI:59789"/>
    </ligand>
</feature>
<dbReference type="PANTHER" id="PTHR24422">
    <property type="entry name" value="CHEMOTAXIS PROTEIN METHYLTRANSFERASE"/>
    <property type="match status" value="1"/>
</dbReference>
<keyword evidence="4 5" id="KW-0949">S-adenosyl-L-methionine</keyword>
<dbReference type="InterPro" id="IPR022641">
    <property type="entry name" value="CheR_N"/>
</dbReference>